<proteinExistence type="inferred from homology"/>
<evidence type="ECO:0000256" key="3">
    <source>
        <dbReference type="ARBA" id="ARBA00022664"/>
    </source>
</evidence>
<dbReference type="PANTHER" id="PTHR15588">
    <property type="entry name" value="LSM1"/>
    <property type="match status" value="1"/>
</dbReference>
<evidence type="ECO:0000256" key="9">
    <source>
        <dbReference type="RuleBase" id="RU365048"/>
    </source>
</evidence>
<dbReference type="InterPro" id="IPR044642">
    <property type="entry name" value="PTHR15588"/>
</dbReference>
<protein>
    <recommendedName>
        <fullName evidence="9">U6 snRNA-associated Sm-like protein LSm8</fullName>
    </recommendedName>
</protein>
<evidence type="ECO:0000256" key="2">
    <source>
        <dbReference type="ARBA" id="ARBA00006850"/>
    </source>
</evidence>
<dbReference type="Gene3D" id="2.30.30.100">
    <property type="match status" value="1"/>
</dbReference>
<evidence type="ECO:0000256" key="4">
    <source>
        <dbReference type="ARBA" id="ARBA00022728"/>
    </source>
</evidence>
<sequence>MGSVEGLTDLVDNAITVITCDGRIIVGILRGLDQMTNLIMAECQERVFSSKAGVELVPLSGLHVIRGDNIAVVGELDEDRESEMDVTLIQAPPLRPVTH</sequence>
<comment type="similarity">
    <text evidence="2 9">Belongs to the snRNP Sm proteins family.</text>
</comment>
<keyword evidence="7 9" id="KW-0539">Nucleus</keyword>
<reference evidence="11 12" key="1">
    <citation type="submission" date="2024-06" db="EMBL/GenBank/DDBJ databases">
        <authorList>
            <person name="Kraege A."/>
            <person name="Thomma B."/>
        </authorList>
    </citation>
    <scope>NUCLEOTIDE SEQUENCE [LARGE SCALE GENOMIC DNA]</scope>
</reference>
<evidence type="ECO:0000313" key="12">
    <source>
        <dbReference type="Proteomes" id="UP001497392"/>
    </source>
</evidence>
<keyword evidence="8 9" id="KW-0687">Ribonucleoprotein</keyword>
<comment type="subunit">
    <text evidence="9">LSm subunits form a heteromer with a doughnut shape.</text>
</comment>
<dbReference type="Pfam" id="PF01423">
    <property type="entry name" value="LSM"/>
    <property type="match status" value="1"/>
</dbReference>
<comment type="caution">
    <text evidence="11">The sequence shown here is derived from an EMBL/GenBank/DDBJ whole genome shotgun (WGS) entry which is preliminary data.</text>
</comment>
<organism evidence="11 12">
    <name type="scientific">Coccomyxa viridis</name>
    <dbReference type="NCBI Taxonomy" id="1274662"/>
    <lineage>
        <taxon>Eukaryota</taxon>
        <taxon>Viridiplantae</taxon>
        <taxon>Chlorophyta</taxon>
        <taxon>core chlorophytes</taxon>
        <taxon>Trebouxiophyceae</taxon>
        <taxon>Trebouxiophyceae incertae sedis</taxon>
        <taxon>Coccomyxaceae</taxon>
        <taxon>Coccomyxa</taxon>
    </lineage>
</organism>
<evidence type="ECO:0000256" key="6">
    <source>
        <dbReference type="ARBA" id="ARBA00023187"/>
    </source>
</evidence>
<dbReference type="CDD" id="cd01727">
    <property type="entry name" value="LSm8"/>
    <property type="match status" value="1"/>
</dbReference>
<accession>A0ABP1FLR5</accession>
<evidence type="ECO:0000256" key="7">
    <source>
        <dbReference type="ARBA" id="ARBA00023242"/>
    </source>
</evidence>
<gene>
    <name evidence="11" type="primary">g1410</name>
    <name evidence="9" type="synonym">LSM8</name>
    <name evidence="11" type="ORF">VP750_LOCUS1214</name>
</gene>
<keyword evidence="6 9" id="KW-0508">mRNA splicing</keyword>
<dbReference type="PROSITE" id="PS52002">
    <property type="entry name" value="SM"/>
    <property type="match status" value="1"/>
</dbReference>
<keyword evidence="4 9" id="KW-0747">Spliceosome</keyword>
<dbReference type="InterPro" id="IPR047575">
    <property type="entry name" value="Sm"/>
</dbReference>
<keyword evidence="12" id="KW-1185">Reference proteome</keyword>
<dbReference type="InterPro" id="IPR001163">
    <property type="entry name" value="Sm_dom_euk/arc"/>
</dbReference>
<keyword evidence="3 9" id="KW-0507">mRNA processing</keyword>
<evidence type="ECO:0000313" key="11">
    <source>
        <dbReference type="EMBL" id="CAL5219555.1"/>
    </source>
</evidence>
<name>A0ABP1FLR5_9CHLO</name>
<comment type="subcellular location">
    <subcellularLocation>
        <location evidence="1 9">Nucleus</location>
    </subcellularLocation>
</comment>
<dbReference type="EMBL" id="CAXHTA020000002">
    <property type="protein sequence ID" value="CAL5219555.1"/>
    <property type="molecule type" value="Genomic_DNA"/>
</dbReference>
<dbReference type="SUPFAM" id="SSF50182">
    <property type="entry name" value="Sm-like ribonucleoproteins"/>
    <property type="match status" value="1"/>
</dbReference>
<keyword evidence="5 9" id="KW-0694">RNA-binding</keyword>
<evidence type="ECO:0000256" key="5">
    <source>
        <dbReference type="ARBA" id="ARBA00022884"/>
    </source>
</evidence>
<comment type="function">
    <text evidence="9">Plays role in pre-mRNA splicing as component of the U4/U6-U5 tri-snRNP complex that is involved in spliceosome assembly, and as component of the precatalytic spliceosome (spliceosome B complex). The heptameric LSM2-8 complex binds specifically to the 3'-terminal U-tract of U6 snRNA.</text>
</comment>
<dbReference type="PANTHER" id="PTHR15588:SF9">
    <property type="entry name" value="U6 SNRNA-ASSOCIATED SM-LIKE PROTEIN LSM8"/>
    <property type="match status" value="1"/>
</dbReference>
<evidence type="ECO:0000256" key="8">
    <source>
        <dbReference type="ARBA" id="ARBA00023274"/>
    </source>
</evidence>
<dbReference type="SMART" id="SM00651">
    <property type="entry name" value="Sm"/>
    <property type="match status" value="1"/>
</dbReference>
<evidence type="ECO:0000259" key="10">
    <source>
        <dbReference type="PROSITE" id="PS52002"/>
    </source>
</evidence>
<dbReference type="InterPro" id="IPR034103">
    <property type="entry name" value="Lsm8"/>
</dbReference>
<dbReference type="Proteomes" id="UP001497392">
    <property type="component" value="Unassembled WGS sequence"/>
</dbReference>
<evidence type="ECO:0000256" key="1">
    <source>
        <dbReference type="ARBA" id="ARBA00004123"/>
    </source>
</evidence>
<feature type="domain" description="Sm" evidence="10">
    <location>
        <begin position="2"/>
        <end position="79"/>
    </location>
</feature>
<dbReference type="InterPro" id="IPR010920">
    <property type="entry name" value="LSM_dom_sf"/>
</dbReference>